<dbReference type="GO" id="GO:0003700">
    <property type="term" value="F:DNA-binding transcription factor activity"/>
    <property type="evidence" value="ECO:0007669"/>
    <property type="project" value="InterPro"/>
</dbReference>
<evidence type="ECO:0000313" key="3">
    <source>
        <dbReference type="Proteomes" id="UP000214720"/>
    </source>
</evidence>
<dbReference type="InterPro" id="IPR011991">
    <property type="entry name" value="ArsR-like_HTH"/>
</dbReference>
<name>A0A226WLS0_CABSO</name>
<feature type="domain" description="HTH arsR-type" evidence="1">
    <location>
        <begin position="38"/>
        <end position="65"/>
    </location>
</feature>
<gene>
    <name evidence="2" type="ORF">BSU04_45300</name>
</gene>
<organism evidence="2 3">
    <name type="scientific">Caballeronia sordidicola</name>
    <name type="common">Burkholderia sordidicola</name>
    <dbReference type="NCBI Taxonomy" id="196367"/>
    <lineage>
        <taxon>Bacteria</taxon>
        <taxon>Pseudomonadati</taxon>
        <taxon>Pseudomonadota</taxon>
        <taxon>Betaproteobacteria</taxon>
        <taxon>Burkholderiales</taxon>
        <taxon>Burkholderiaceae</taxon>
        <taxon>Caballeronia</taxon>
    </lineage>
</organism>
<dbReference type="SUPFAM" id="SSF46785">
    <property type="entry name" value="Winged helix' DNA-binding domain"/>
    <property type="match status" value="1"/>
</dbReference>
<dbReference type="InterPro" id="IPR001845">
    <property type="entry name" value="HTH_ArsR_DNA-bd_dom"/>
</dbReference>
<dbReference type="Pfam" id="PF01022">
    <property type="entry name" value="HTH_5"/>
    <property type="match status" value="1"/>
</dbReference>
<reference evidence="3" key="1">
    <citation type="submission" date="2017-01" db="EMBL/GenBank/DDBJ databases">
        <title>Genome Analysis of Deinococcus marmoris KOPRI26562.</title>
        <authorList>
            <person name="Kim J.H."/>
            <person name="Oh H.-M."/>
        </authorList>
    </citation>
    <scope>NUCLEOTIDE SEQUENCE [LARGE SCALE GENOMIC DNA]</scope>
    <source>
        <strain evidence="3">PAMC 26633</strain>
    </source>
</reference>
<protein>
    <recommendedName>
        <fullName evidence="1">HTH arsR-type domain-containing protein</fullName>
    </recommendedName>
</protein>
<evidence type="ECO:0000313" key="2">
    <source>
        <dbReference type="EMBL" id="OXC71770.1"/>
    </source>
</evidence>
<dbReference type="InterPro" id="IPR036388">
    <property type="entry name" value="WH-like_DNA-bd_sf"/>
</dbReference>
<evidence type="ECO:0000259" key="1">
    <source>
        <dbReference type="Pfam" id="PF01022"/>
    </source>
</evidence>
<dbReference type="Proteomes" id="UP000214720">
    <property type="component" value="Unassembled WGS sequence"/>
</dbReference>
<comment type="caution">
    <text evidence="2">The sequence shown here is derived from an EMBL/GenBank/DDBJ whole genome shotgun (WGS) entry which is preliminary data.</text>
</comment>
<dbReference type="AlphaFoldDB" id="A0A226WLS0"/>
<accession>A0A226WLS0</accession>
<proteinExistence type="predicted"/>
<sequence length="101" mass="11447">MGQDPSVKGLNFFNATDQSLLKTMQRGEFNIHGWRRADLLKHVQLTPSAMSRQLKRLRMLGLIKSVTHTYRYYLTRLGRAAIAAACSLTRFNIVPAMATSH</sequence>
<dbReference type="CDD" id="cd00090">
    <property type="entry name" value="HTH_ARSR"/>
    <property type="match status" value="1"/>
</dbReference>
<dbReference type="InterPro" id="IPR036390">
    <property type="entry name" value="WH_DNA-bd_sf"/>
</dbReference>
<dbReference type="EMBL" id="MTHB01000297">
    <property type="protein sequence ID" value="OXC71770.1"/>
    <property type="molecule type" value="Genomic_DNA"/>
</dbReference>
<dbReference type="Gene3D" id="1.10.10.10">
    <property type="entry name" value="Winged helix-like DNA-binding domain superfamily/Winged helix DNA-binding domain"/>
    <property type="match status" value="1"/>
</dbReference>